<dbReference type="RefSeq" id="WP_172209016.1">
    <property type="nucleotide sequence ID" value="NZ_BLLI01000036.1"/>
</dbReference>
<gene>
    <name evidence="9" type="ORF">Hs30E_12770</name>
</gene>
<name>A0A6A0BD19_9LACT</name>
<dbReference type="PIRSF" id="PIRSF006336">
    <property type="entry name" value="B-gal"/>
    <property type="match status" value="1"/>
</dbReference>
<evidence type="ECO:0000256" key="1">
    <source>
        <dbReference type="ARBA" id="ARBA00009809"/>
    </source>
</evidence>
<evidence type="ECO:0000259" key="8">
    <source>
        <dbReference type="Pfam" id="PF21467"/>
    </source>
</evidence>
<dbReference type="SUPFAM" id="SSF49785">
    <property type="entry name" value="Galactose-binding domain-like"/>
    <property type="match status" value="1"/>
</dbReference>
<evidence type="ECO:0000313" key="9">
    <source>
        <dbReference type="EMBL" id="GFH42726.1"/>
    </source>
</evidence>
<dbReference type="InterPro" id="IPR048913">
    <property type="entry name" value="BetaGal_gal-bd"/>
</dbReference>
<keyword evidence="3" id="KW-0326">Glycosidase</keyword>
<comment type="caution">
    <text evidence="9">The sequence shown here is derived from an EMBL/GenBank/DDBJ whole genome shotgun (WGS) entry which is preliminary data.</text>
</comment>
<proteinExistence type="inferred from homology"/>
<dbReference type="AlphaFoldDB" id="A0A6A0BD19"/>
<feature type="active site" description="Proton donor" evidence="4">
    <location>
        <position position="157"/>
    </location>
</feature>
<evidence type="ECO:0000256" key="5">
    <source>
        <dbReference type="RuleBase" id="RU003679"/>
    </source>
</evidence>
<dbReference type="Pfam" id="PF01301">
    <property type="entry name" value="Glyco_hydro_35"/>
    <property type="match status" value="1"/>
</dbReference>
<feature type="domain" description="Beta-galactosidase galactose-binding" evidence="8">
    <location>
        <begin position="500"/>
        <end position="558"/>
    </location>
</feature>
<dbReference type="InterPro" id="IPR048912">
    <property type="entry name" value="BetaGal1-like_ABD1"/>
</dbReference>
<dbReference type="InterPro" id="IPR001944">
    <property type="entry name" value="Glycoside_Hdrlase_35"/>
</dbReference>
<evidence type="ECO:0000259" key="6">
    <source>
        <dbReference type="Pfam" id="PF01301"/>
    </source>
</evidence>
<accession>A0A6A0BD19</accession>
<evidence type="ECO:0000256" key="4">
    <source>
        <dbReference type="PIRSR" id="PIRSR006336-1"/>
    </source>
</evidence>
<dbReference type="PRINTS" id="PR00742">
    <property type="entry name" value="GLHYDRLASE35"/>
</dbReference>
<feature type="domain" description="Beta-galactosidase 1-like first all-beta" evidence="7">
    <location>
        <begin position="371"/>
        <end position="481"/>
    </location>
</feature>
<dbReference type="FunFam" id="3.20.20.80:FF:000115">
    <property type="entry name" value="Beta-galactosidase"/>
    <property type="match status" value="1"/>
</dbReference>
<dbReference type="InterPro" id="IPR017853">
    <property type="entry name" value="GH"/>
</dbReference>
<evidence type="ECO:0000256" key="2">
    <source>
        <dbReference type="ARBA" id="ARBA00022801"/>
    </source>
</evidence>
<evidence type="ECO:0000256" key="3">
    <source>
        <dbReference type="ARBA" id="ARBA00023295"/>
    </source>
</evidence>
<dbReference type="SUPFAM" id="SSF51445">
    <property type="entry name" value="(Trans)glycosidases"/>
    <property type="match status" value="1"/>
</dbReference>
<organism evidence="9 10">
    <name type="scientific">Pseudolactococcus hodotermopsidis</name>
    <dbReference type="NCBI Taxonomy" id="2709157"/>
    <lineage>
        <taxon>Bacteria</taxon>
        <taxon>Bacillati</taxon>
        <taxon>Bacillota</taxon>
        <taxon>Bacilli</taxon>
        <taxon>Lactobacillales</taxon>
        <taxon>Streptococcaceae</taxon>
        <taxon>Pseudolactococcus</taxon>
    </lineage>
</organism>
<dbReference type="InterPro" id="IPR026283">
    <property type="entry name" value="B-gal_1-like"/>
</dbReference>
<sequence length="591" mass="67839">MTTFDIKDDFYLNNKPFKIISGSIHYFRVVPEYWRDRLEKLRNMGCNTVETYVPWNLHEPHEAQYDFSDGLDLVRFLKIAQEVGLYVILRPSPYICAEWEFGGFPYWLLRDPKMKLRVTYPNFMTKIERYLKRLIAEIADEQITRGGNIILMQVENEYGGYANDHDYLRSLAKIMRESGAEVPFVTSDGPWGDMLENGSIPELALPTMNCGSKIADWYKRLADFHGEKRPLMVMEFWIGWFDAWGDAYHHTTSSETAATELRAALTGGSVNIYMFHGGTNFGFTNGANYYEKLAPDVTSYDYDALLTEWGDMTPKYLDFQKVISEFTEIPQIPLSTQISKKAYGSFKLTNKVSLFNTLATLAEPITSVTTQTMEELGQGFGYIYYQTTIGKARPITDFRLVTAMDRATIFVNQTWLATQYDQEIGEKLEFDLTEPDNQLGVLVENMGRVNYSVKMTHQFKGIKDGVVINGAFHTGWQHYALPMNNLEKVNFSADWQENVPAFYEFDLEIAETADTFIDLTGWGKGFVTVNGFNIGRFWETGPQKRLYIPAPKLQKGINKIIIFETEGQYQNKIILTEKPNLGEVKCLNVEQ</sequence>
<dbReference type="Gene3D" id="2.60.120.260">
    <property type="entry name" value="Galactose-binding domain-like"/>
    <property type="match status" value="2"/>
</dbReference>
<feature type="active site" description="Nucleophile" evidence="4">
    <location>
        <position position="235"/>
    </location>
</feature>
<keyword evidence="10" id="KW-1185">Reference proteome</keyword>
<dbReference type="Gene3D" id="3.20.20.80">
    <property type="entry name" value="Glycosidases"/>
    <property type="match status" value="1"/>
</dbReference>
<dbReference type="Pfam" id="PF21317">
    <property type="entry name" value="BetaGal_ABD_1"/>
    <property type="match status" value="1"/>
</dbReference>
<comment type="similarity">
    <text evidence="1 5">Belongs to the glycosyl hydrolase 35 family.</text>
</comment>
<dbReference type="EMBL" id="BLLI01000036">
    <property type="protein sequence ID" value="GFH42726.1"/>
    <property type="molecule type" value="Genomic_DNA"/>
</dbReference>
<feature type="domain" description="Glycoside hydrolase 35 catalytic" evidence="6">
    <location>
        <begin position="10"/>
        <end position="325"/>
    </location>
</feature>
<keyword evidence="2 9" id="KW-0378">Hydrolase</keyword>
<dbReference type="GO" id="GO:0005975">
    <property type="term" value="P:carbohydrate metabolic process"/>
    <property type="evidence" value="ECO:0007669"/>
    <property type="project" value="InterPro"/>
</dbReference>
<evidence type="ECO:0000313" key="10">
    <source>
        <dbReference type="Proteomes" id="UP000480303"/>
    </source>
</evidence>
<protein>
    <submittedName>
        <fullName evidence="9">Glycosyl hydrolase</fullName>
    </submittedName>
</protein>
<dbReference type="InterPro" id="IPR008979">
    <property type="entry name" value="Galactose-bd-like_sf"/>
</dbReference>
<dbReference type="PANTHER" id="PTHR23421">
    <property type="entry name" value="BETA-GALACTOSIDASE RELATED"/>
    <property type="match status" value="1"/>
</dbReference>
<dbReference type="InterPro" id="IPR031330">
    <property type="entry name" value="Gly_Hdrlase_35_cat"/>
</dbReference>
<reference evidence="9 10" key="1">
    <citation type="submission" date="2020-02" db="EMBL/GenBank/DDBJ databases">
        <title>Draft genome sequence of Lactococcus sp. Hs30E4-3.</title>
        <authorList>
            <person name="Noda S."/>
            <person name="Yuki M."/>
            <person name="Ohkuma M."/>
        </authorList>
    </citation>
    <scope>NUCLEOTIDE SEQUENCE [LARGE SCALE GENOMIC DNA]</scope>
    <source>
        <strain evidence="9 10">Hs30E4-3</strain>
    </source>
</reference>
<dbReference type="Pfam" id="PF21467">
    <property type="entry name" value="BetaGal_gal-bd"/>
    <property type="match status" value="1"/>
</dbReference>
<dbReference type="GO" id="GO:0004565">
    <property type="term" value="F:beta-galactosidase activity"/>
    <property type="evidence" value="ECO:0007669"/>
    <property type="project" value="InterPro"/>
</dbReference>
<evidence type="ECO:0000259" key="7">
    <source>
        <dbReference type="Pfam" id="PF21317"/>
    </source>
</evidence>
<dbReference type="Proteomes" id="UP000480303">
    <property type="component" value="Unassembled WGS sequence"/>
</dbReference>